<dbReference type="EMBL" id="PKMF04000385">
    <property type="protein sequence ID" value="KAK7834623.1"/>
    <property type="molecule type" value="Genomic_DNA"/>
</dbReference>
<dbReference type="AlphaFoldDB" id="A0AAW0K754"/>
<reference evidence="1 2" key="1">
    <citation type="journal article" date="2018" name="Sci. Data">
        <title>The draft genome sequence of cork oak.</title>
        <authorList>
            <person name="Ramos A.M."/>
            <person name="Usie A."/>
            <person name="Barbosa P."/>
            <person name="Barros P.M."/>
            <person name="Capote T."/>
            <person name="Chaves I."/>
            <person name="Simoes F."/>
            <person name="Abreu I."/>
            <person name="Carrasquinho I."/>
            <person name="Faro C."/>
            <person name="Guimaraes J.B."/>
            <person name="Mendonca D."/>
            <person name="Nobrega F."/>
            <person name="Rodrigues L."/>
            <person name="Saibo N.J.M."/>
            <person name="Varela M.C."/>
            <person name="Egas C."/>
            <person name="Matos J."/>
            <person name="Miguel C.M."/>
            <person name="Oliveira M.M."/>
            <person name="Ricardo C.P."/>
            <person name="Goncalves S."/>
        </authorList>
    </citation>
    <scope>NUCLEOTIDE SEQUENCE [LARGE SCALE GENOMIC DNA]</scope>
    <source>
        <strain evidence="2">cv. HL8</strain>
    </source>
</reference>
<name>A0AAW0K754_QUESU</name>
<protein>
    <submittedName>
        <fullName evidence="1">Xyloglucan glycosyltransferase 5</fullName>
    </submittedName>
</protein>
<evidence type="ECO:0000313" key="1">
    <source>
        <dbReference type="EMBL" id="KAK7834623.1"/>
    </source>
</evidence>
<accession>A0AAW0K754</accession>
<comment type="caution">
    <text evidence="1">The sequence shown here is derived from an EMBL/GenBank/DDBJ whole genome shotgun (WGS) entry which is preliminary data.</text>
</comment>
<sequence>MSPRLDFSKWWAKDTCKGNPVVVTMENPNFLVVEIDVKSLPSILGKNAKQVTWVLLLNRQNSLDSLLTSTKRKKKKPKYMSSKEKEGSYPVLVHRDLIRLSLKDTPCPTHLDCSRNQALRRPLPY</sequence>
<keyword evidence="2" id="KW-1185">Reference proteome</keyword>
<organism evidence="1 2">
    <name type="scientific">Quercus suber</name>
    <name type="common">Cork oak</name>
    <dbReference type="NCBI Taxonomy" id="58331"/>
    <lineage>
        <taxon>Eukaryota</taxon>
        <taxon>Viridiplantae</taxon>
        <taxon>Streptophyta</taxon>
        <taxon>Embryophyta</taxon>
        <taxon>Tracheophyta</taxon>
        <taxon>Spermatophyta</taxon>
        <taxon>Magnoliopsida</taxon>
        <taxon>eudicotyledons</taxon>
        <taxon>Gunneridae</taxon>
        <taxon>Pentapetalae</taxon>
        <taxon>rosids</taxon>
        <taxon>fabids</taxon>
        <taxon>Fagales</taxon>
        <taxon>Fagaceae</taxon>
        <taxon>Quercus</taxon>
    </lineage>
</organism>
<dbReference type="Proteomes" id="UP000237347">
    <property type="component" value="Unassembled WGS sequence"/>
</dbReference>
<proteinExistence type="predicted"/>
<gene>
    <name evidence="1" type="primary">CSLC5_3</name>
    <name evidence="1" type="ORF">CFP56_024589</name>
</gene>
<evidence type="ECO:0000313" key="2">
    <source>
        <dbReference type="Proteomes" id="UP000237347"/>
    </source>
</evidence>